<dbReference type="PANTHER" id="PTHR10102:SF0">
    <property type="entry name" value="DNA-DIRECTED RNA POLYMERASE, MITOCHONDRIAL"/>
    <property type="match status" value="1"/>
</dbReference>
<dbReference type="GO" id="GO:0006390">
    <property type="term" value="P:mitochondrial transcription"/>
    <property type="evidence" value="ECO:0007669"/>
    <property type="project" value="TreeGrafter"/>
</dbReference>
<keyword evidence="6" id="KW-0804">Transcription</keyword>
<dbReference type="SUPFAM" id="SSF56672">
    <property type="entry name" value="DNA/RNA polymerases"/>
    <property type="match status" value="1"/>
</dbReference>
<proteinExistence type="inferred from homology"/>
<evidence type="ECO:0000256" key="8">
    <source>
        <dbReference type="SAM" id="MobiDB-lite"/>
    </source>
</evidence>
<comment type="similarity">
    <text evidence="1">Belongs to the phage and mitochondrial RNA polymerase family.</text>
</comment>
<protein>
    <recommendedName>
        <fullName evidence="2">DNA-directed RNA polymerase</fullName>
        <ecNumber evidence="2">2.7.7.6</ecNumber>
    </recommendedName>
</protein>
<dbReference type="InterPro" id="IPR046950">
    <property type="entry name" value="DNA-dir_Rpol_C_phage-type"/>
</dbReference>
<dbReference type="InterPro" id="IPR043502">
    <property type="entry name" value="DNA/RNA_pol_sf"/>
</dbReference>
<gene>
    <name evidence="10" type="primary">POLRMT</name>
    <name evidence="10" type="ORF">T4E_3268</name>
</gene>
<dbReference type="EMBL" id="JYDU01000741">
    <property type="protein sequence ID" value="KRX83247.1"/>
    <property type="molecule type" value="Genomic_DNA"/>
</dbReference>
<reference evidence="10 11" key="1">
    <citation type="submission" date="2015-01" db="EMBL/GenBank/DDBJ databases">
        <title>Evolution of Trichinella species and genotypes.</title>
        <authorList>
            <person name="Korhonen P.K."/>
            <person name="Edoardo P."/>
            <person name="Giuseppe L.R."/>
            <person name="Gasser R.B."/>
        </authorList>
    </citation>
    <scope>NUCLEOTIDE SEQUENCE [LARGE SCALE GENOMIC DNA]</scope>
    <source>
        <strain evidence="10">ISS141</strain>
    </source>
</reference>
<dbReference type="Gene3D" id="1.10.287.280">
    <property type="match status" value="1"/>
</dbReference>
<dbReference type="GO" id="GO:0034245">
    <property type="term" value="C:mitochondrial DNA-directed RNA polymerase complex"/>
    <property type="evidence" value="ECO:0007669"/>
    <property type="project" value="TreeGrafter"/>
</dbReference>
<evidence type="ECO:0000256" key="2">
    <source>
        <dbReference type="ARBA" id="ARBA00012418"/>
    </source>
</evidence>
<dbReference type="GO" id="GO:0001018">
    <property type="term" value="F:mitochondrial promoter sequence-specific DNA binding"/>
    <property type="evidence" value="ECO:0007669"/>
    <property type="project" value="TreeGrafter"/>
</dbReference>
<comment type="catalytic activity">
    <reaction evidence="7">
        <text>RNA(n) + a ribonucleoside 5'-triphosphate = RNA(n+1) + diphosphate</text>
        <dbReference type="Rhea" id="RHEA:21248"/>
        <dbReference type="Rhea" id="RHEA-COMP:14527"/>
        <dbReference type="Rhea" id="RHEA-COMP:17342"/>
        <dbReference type="ChEBI" id="CHEBI:33019"/>
        <dbReference type="ChEBI" id="CHEBI:61557"/>
        <dbReference type="ChEBI" id="CHEBI:140395"/>
        <dbReference type="EC" id="2.7.7.6"/>
    </reaction>
</comment>
<dbReference type="AlphaFoldDB" id="A0A0V0X5F2"/>
<dbReference type="PANTHER" id="PTHR10102">
    <property type="entry name" value="DNA-DIRECTED RNA POLYMERASE, MITOCHONDRIAL"/>
    <property type="match status" value="1"/>
</dbReference>
<evidence type="ECO:0000313" key="10">
    <source>
        <dbReference type="EMBL" id="KRX83247.1"/>
    </source>
</evidence>
<evidence type="ECO:0000313" key="11">
    <source>
        <dbReference type="Proteomes" id="UP000054815"/>
    </source>
</evidence>
<dbReference type="Proteomes" id="UP000054815">
    <property type="component" value="Unassembled WGS sequence"/>
</dbReference>
<evidence type="ECO:0000256" key="3">
    <source>
        <dbReference type="ARBA" id="ARBA00022478"/>
    </source>
</evidence>
<dbReference type="InterPro" id="IPR002092">
    <property type="entry name" value="DNA-dir_Rpol_phage-type"/>
</dbReference>
<keyword evidence="4" id="KW-0808">Transferase</keyword>
<accession>A0A0V0X5F2</accession>
<organism evidence="10 11">
    <name type="scientific">Trichinella pseudospiralis</name>
    <name type="common">Parasitic roundworm</name>
    <dbReference type="NCBI Taxonomy" id="6337"/>
    <lineage>
        <taxon>Eukaryota</taxon>
        <taxon>Metazoa</taxon>
        <taxon>Ecdysozoa</taxon>
        <taxon>Nematoda</taxon>
        <taxon>Enoplea</taxon>
        <taxon>Dorylaimia</taxon>
        <taxon>Trichinellida</taxon>
        <taxon>Trichinellidae</taxon>
        <taxon>Trichinella</taxon>
    </lineage>
</organism>
<sequence>MLAVFQGEGDERLSIPPPPWLMPPNPKMPRGGPREMGEYFRKRYELKKSKNENYSLWCSLLYKLTIANHFRDDVIWFPHNLDFRGRVYPCPPHFNHMGDDVCRGLLLFAKGQPLGEKGLDWLKVHLINLTGMMKHETFTARLQFANSIIEEVLDSAAKPMTG</sequence>
<evidence type="ECO:0000256" key="6">
    <source>
        <dbReference type="ARBA" id="ARBA00023163"/>
    </source>
</evidence>
<feature type="non-terminal residue" evidence="10">
    <location>
        <position position="162"/>
    </location>
</feature>
<dbReference type="STRING" id="6337.A0A0V0X5F2"/>
<feature type="region of interest" description="Disordered" evidence="8">
    <location>
        <begin position="1"/>
        <end position="32"/>
    </location>
</feature>
<dbReference type="GO" id="GO:0003899">
    <property type="term" value="F:DNA-directed RNA polymerase activity"/>
    <property type="evidence" value="ECO:0007669"/>
    <property type="project" value="UniProtKB-EC"/>
</dbReference>
<evidence type="ECO:0000256" key="4">
    <source>
        <dbReference type="ARBA" id="ARBA00022679"/>
    </source>
</evidence>
<dbReference type="Pfam" id="PF00940">
    <property type="entry name" value="RNA_pol"/>
    <property type="match status" value="1"/>
</dbReference>
<evidence type="ECO:0000256" key="7">
    <source>
        <dbReference type="ARBA" id="ARBA00048552"/>
    </source>
</evidence>
<evidence type="ECO:0000256" key="5">
    <source>
        <dbReference type="ARBA" id="ARBA00022695"/>
    </source>
</evidence>
<name>A0A0V0X5F2_TRIPS</name>
<keyword evidence="5" id="KW-0548">Nucleotidyltransferase</keyword>
<feature type="compositionally biased region" description="Pro residues" evidence="8">
    <location>
        <begin position="15"/>
        <end position="27"/>
    </location>
</feature>
<evidence type="ECO:0000256" key="1">
    <source>
        <dbReference type="ARBA" id="ARBA00009493"/>
    </source>
</evidence>
<comment type="caution">
    <text evidence="10">The sequence shown here is derived from an EMBL/GenBank/DDBJ whole genome shotgun (WGS) entry which is preliminary data.</text>
</comment>
<keyword evidence="3 10" id="KW-0240">DNA-directed RNA polymerase</keyword>
<feature type="domain" description="DNA-directed RNA polymerase C-terminal" evidence="9">
    <location>
        <begin position="112"/>
        <end position="162"/>
    </location>
</feature>
<evidence type="ECO:0000259" key="9">
    <source>
        <dbReference type="Pfam" id="PF00940"/>
    </source>
</evidence>
<dbReference type="EC" id="2.7.7.6" evidence="2"/>